<dbReference type="InterPro" id="IPR037682">
    <property type="entry name" value="TonB_C"/>
</dbReference>
<evidence type="ECO:0000313" key="8">
    <source>
        <dbReference type="Proteomes" id="UP001162881"/>
    </source>
</evidence>
<dbReference type="NCBIfam" id="TIGR01352">
    <property type="entry name" value="tonB_Cterm"/>
    <property type="match status" value="1"/>
</dbReference>
<evidence type="ECO:0000313" key="7">
    <source>
        <dbReference type="EMBL" id="MCJ2184909.1"/>
    </source>
</evidence>
<gene>
    <name evidence="7" type="ORF">MTR62_19790</name>
</gene>
<dbReference type="InterPro" id="IPR006260">
    <property type="entry name" value="TonB/TolA_C"/>
</dbReference>
<dbReference type="Proteomes" id="UP001162881">
    <property type="component" value="Unassembled WGS sequence"/>
</dbReference>
<dbReference type="Gene3D" id="3.30.1150.10">
    <property type="match status" value="1"/>
</dbReference>
<evidence type="ECO:0000256" key="3">
    <source>
        <dbReference type="ARBA" id="ARBA00022989"/>
    </source>
</evidence>
<reference evidence="7" key="1">
    <citation type="submission" date="2022-03" db="EMBL/GenBank/DDBJ databases">
        <title>Identification of a novel bacterium isolated from mangrove sediments.</title>
        <authorList>
            <person name="Pan X."/>
        </authorList>
    </citation>
    <scope>NUCLEOTIDE SEQUENCE</scope>
    <source>
        <strain evidence="7">B1949</strain>
    </source>
</reference>
<dbReference type="Pfam" id="PF03544">
    <property type="entry name" value="TonB_C"/>
    <property type="match status" value="1"/>
</dbReference>
<evidence type="ECO:0000256" key="4">
    <source>
        <dbReference type="ARBA" id="ARBA00023136"/>
    </source>
</evidence>
<dbReference type="EMBL" id="JALHLF010000170">
    <property type="protein sequence ID" value="MCJ2184909.1"/>
    <property type="molecule type" value="Genomic_DNA"/>
</dbReference>
<evidence type="ECO:0000256" key="5">
    <source>
        <dbReference type="SAM" id="MobiDB-lite"/>
    </source>
</evidence>
<protein>
    <submittedName>
        <fullName evidence="7">Energy transducer TonB</fullName>
    </submittedName>
</protein>
<keyword evidence="3" id="KW-1133">Transmembrane helix</keyword>
<comment type="caution">
    <text evidence="7">The sequence shown here is derived from an EMBL/GenBank/DDBJ whole genome shotgun (WGS) entry which is preliminary data.</text>
</comment>
<organism evidence="7 8">
    <name type="scientific">Novosphingobium organovorum</name>
    <dbReference type="NCBI Taxonomy" id="2930092"/>
    <lineage>
        <taxon>Bacteria</taxon>
        <taxon>Pseudomonadati</taxon>
        <taxon>Pseudomonadota</taxon>
        <taxon>Alphaproteobacteria</taxon>
        <taxon>Sphingomonadales</taxon>
        <taxon>Sphingomonadaceae</taxon>
        <taxon>Novosphingobium</taxon>
    </lineage>
</organism>
<feature type="domain" description="TonB C-terminal" evidence="6">
    <location>
        <begin position="58"/>
        <end position="125"/>
    </location>
</feature>
<feature type="compositionally biased region" description="Low complexity" evidence="5">
    <location>
        <begin position="1"/>
        <end position="16"/>
    </location>
</feature>
<accession>A0ABT0BIR6</accession>
<keyword evidence="8" id="KW-1185">Reference proteome</keyword>
<name>A0ABT0BIR6_9SPHN</name>
<evidence type="ECO:0000256" key="1">
    <source>
        <dbReference type="ARBA" id="ARBA00004167"/>
    </source>
</evidence>
<evidence type="ECO:0000259" key="6">
    <source>
        <dbReference type="Pfam" id="PF03544"/>
    </source>
</evidence>
<dbReference type="SUPFAM" id="SSF74653">
    <property type="entry name" value="TolA/TonB C-terminal domain"/>
    <property type="match status" value="1"/>
</dbReference>
<proteinExistence type="predicted"/>
<keyword evidence="4" id="KW-0472">Membrane</keyword>
<feature type="region of interest" description="Disordered" evidence="5">
    <location>
        <begin position="1"/>
        <end position="56"/>
    </location>
</feature>
<evidence type="ECO:0000256" key="2">
    <source>
        <dbReference type="ARBA" id="ARBA00022692"/>
    </source>
</evidence>
<keyword evidence="2" id="KW-0812">Transmembrane</keyword>
<feature type="compositionally biased region" description="Gly residues" evidence="5">
    <location>
        <begin position="17"/>
        <end position="43"/>
    </location>
</feature>
<sequence length="137" mass="13735">VAGEGAEDASGAAAQGAGTGAVGGSAGTGAGAEGHGPGGGGAGASPTVKVAGDIDSARDYPRASRDLRIGHAVVIDLSVGPDGRVHACRVSRPSPDPDADRITCALATQRFRFRPARDASGRAVGALYRWQQRWFVN</sequence>
<comment type="subcellular location">
    <subcellularLocation>
        <location evidence="1">Membrane</location>
        <topology evidence="1">Single-pass membrane protein</topology>
    </subcellularLocation>
</comment>
<dbReference type="RefSeq" id="WP_244024181.1">
    <property type="nucleotide sequence ID" value="NZ_JALHLF010000170.1"/>
</dbReference>
<feature type="non-terminal residue" evidence="7">
    <location>
        <position position="1"/>
    </location>
</feature>